<dbReference type="Proteomes" id="UP000293360">
    <property type="component" value="Unassembled WGS sequence"/>
</dbReference>
<reference evidence="4 5" key="1">
    <citation type="submission" date="2018-06" db="EMBL/GenBank/DDBJ databases">
        <title>Complete Genomes of Monosporascus.</title>
        <authorList>
            <person name="Robinson A.J."/>
            <person name="Natvig D.O."/>
        </authorList>
    </citation>
    <scope>NUCLEOTIDE SEQUENCE [LARGE SCALE GENOMIC DNA]</scope>
    <source>
        <strain evidence="4 5">CBS 110550</strain>
    </source>
</reference>
<feature type="repeat" description="WD" evidence="3">
    <location>
        <begin position="287"/>
        <end position="328"/>
    </location>
</feature>
<dbReference type="PANTHER" id="PTHR22848">
    <property type="entry name" value="WD40 REPEAT PROTEIN"/>
    <property type="match status" value="1"/>
</dbReference>
<dbReference type="AlphaFoldDB" id="A0A4Q4TDV2"/>
<comment type="caution">
    <text evidence="4">The sequence shown here is derived from an EMBL/GenBank/DDBJ whole genome shotgun (WGS) entry which is preliminary data.</text>
</comment>
<keyword evidence="2" id="KW-0677">Repeat</keyword>
<proteinExistence type="predicted"/>
<sequence length="450" mass="49691">MLRPSITSNAPREVIYIKNDIGPNTQISGQQGWAYDDGDFADVDLELVDVVPRSSWHEGRSVIIPTTESDGSTVSPTLVRLRDDKEGSPDFILILELKQQDTHVKAHHCVAICSRDTPSEELAGKLREVIQKAAGRIIASNGLLNLQLVLKPSAGQLMFTIRPEIMLCPPDVTVDATIKLLLKERADAYATWQLRRTLEGHKNWVQSVAFSHDSKLLASGSYDNTVRLWDPATGRLRQTLEGHKDQVQPVAFSHDSKLLASGSRDGTVGLWDPATGRLRRTLKGHKSWGHESPVGSVAFSHDSKLLASGSFDKTVRLWDPATGQLRRTLEGHKSGVQSVAFSHDSKLLASGSYDKTVRLWDPATGWLRQTLEGHKDLVQPVAFSHNSKLLASGSQDWTVWLWDPAMGQLRRTLEGHKSGVESIAFSHDSKLLASGSRDFTVQLWEQAVDA</sequence>
<dbReference type="InterPro" id="IPR020472">
    <property type="entry name" value="WD40_PAC1"/>
</dbReference>
<evidence type="ECO:0000313" key="4">
    <source>
        <dbReference type="EMBL" id="RYP03844.1"/>
    </source>
</evidence>
<keyword evidence="5" id="KW-1185">Reference proteome</keyword>
<dbReference type="PROSITE" id="PS50294">
    <property type="entry name" value="WD_REPEATS_REGION"/>
    <property type="match status" value="6"/>
</dbReference>
<dbReference type="SMART" id="SM00320">
    <property type="entry name" value="WD40"/>
    <property type="match status" value="6"/>
</dbReference>
<dbReference type="PRINTS" id="PR00320">
    <property type="entry name" value="GPROTEINBRPT"/>
</dbReference>
<gene>
    <name evidence="4" type="ORF">DL764_004863</name>
</gene>
<keyword evidence="1 3" id="KW-0853">WD repeat</keyword>
<dbReference type="EMBL" id="QJNU01000239">
    <property type="protein sequence ID" value="RYP03844.1"/>
    <property type="molecule type" value="Genomic_DNA"/>
</dbReference>
<dbReference type="InterPro" id="IPR045184">
    <property type="entry name" value="SMU1"/>
</dbReference>
<dbReference type="GO" id="GO:0000398">
    <property type="term" value="P:mRNA splicing, via spliceosome"/>
    <property type="evidence" value="ECO:0007669"/>
    <property type="project" value="InterPro"/>
</dbReference>
<dbReference type="OrthoDB" id="194358at2759"/>
<dbReference type="InterPro" id="IPR001680">
    <property type="entry name" value="WD40_rpt"/>
</dbReference>
<feature type="repeat" description="WD" evidence="3">
    <location>
        <begin position="329"/>
        <end position="361"/>
    </location>
</feature>
<dbReference type="STRING" id="155417.A0A4Q4TDV2"/>
<evidence type="ECO:0000256" key="3">
    <source>
        <dbReference type="PROSITE-ProRule" id="PRU00221"/>
    </source>
</evidence>
<protein>
    <submittedName>
        <fullName evidence="4">Uncharacterized protein</fullName>
    </submittedName>
</protein>
<feature type="repeat" description="WD" evidence="3">
    <location>
        <begin position="198"/>
        <end position="239"/>
    </location>
</feature>
<evidence type="ECO:0000256" key="2">
    <source>
        <dbReference type="ARBA" id="ARBA00022737"/>
    </source>
</evidence>
<dbReference type="SUPFAM" id="SSF50978">
    <property type="entry name" value="WD40 repeat-like"/>
    <property type="match status" value="1"/>
</dbReference>
<evidence type="ECO:0000256" key="1">
    <source>
        <dbReference type="ARBA" id="ARBA00022574"/>
    </source>
</evidence>
<evidence type="ECO:0000313" key="5">
    <source>
        <dbReference type="Proteomes" id="UP000293360"/>
    </source>
</evidence>
<dbReference type="Gene3D" id="2.130.10.10">
    <property type="entry name" value="YVTN repeat-like/Quinoprotein amine dehydrogenase"/>
    <property type="match status" value="3"/>
</dbReference>
<organism evidence="4 5">
    <name type="scientific">Monosporascus ibericus</name>
    <dbReference type="NCBI Taxonomy" id="155417"/>
    <lineage>
        <taxon>Eukaryota</taxon>
        <taxon>Fungi</taxon>
        <taxon>Dikarya</taxon>
        <taxon>Ascomycota</taxon>
        <taxon>Pezizomycotina</taxon>
        <taxon>Sordariomycetes</taxon>
        <taxon>Xylariomycetidae</taxon>
        <taxon>Xylariales</taxon>
        <taxon>Xylariales incertae sedis</taxon>
        <taxon>Monosporascus</taxon>
    </lineage>
</organism>
<dbReference type="Pfam" id="PF00400">
    <property type="entry name" value="WD40"/>
    <property type="match status" value="6"/>
</dbReference>
<accession>A0A4Q4TDV2</accession>
<feature type="repeat" description="WD" evidence="3">
    <location>
        <begin position="371"/>
        <end position="412"/>
    </location>
</feature>
<dbReference type="InterPro" id="IPR036322">
    <property type="entry name" value="WD40_repeat_dom_sf"/>
</dbReference>
<dbReference type="PROSITE" id="PS50082">
    <property type="entry name" value="WD_REPEATS_2"/>
    <property type="match status" value="6"/>
</dbReference>
<feature type="repeat" description="WD" evidence="3">
    <location>
        <begin position="240"/>
        <end position="281"/>
    </location>
</feature>
<dbReference type="CDD" id="cd00200">
    <property type="entry name" value="WD40"/>
    <property type="match status" value="1"/>
</dbReference>
<name>A0A4Q4TDV2_9PEZI</name>
<feature type="repeat" description="WD" evidence="3">
    <location>
        <begin position="413"/>
        <end position="450"/>
    </location>
</feature>
<dbReference type="InterPro" id="IPR015943">
    <property type="entry name" value="WD40/YVTN_repeat-like_dom_sf"/>
</dbReference>